<dbReference type="SMART" id="SM00369">
    <property type="entry name" value="LRR_TYP"/>
    <property type="match status" value="3"/>
</dbReference>
<keyword evidence="6" id="KW-1133">Transmembrane helix</keyword>
<dbReference type="OrthoDB" id="676979at2759"/>
<dbReference type="InterPro" id="IPR013210">
    <property type="entry name" value="LRR_N_plant-typ"/>
</dbReference>
<dbReference type="InterPro" id="IPR053213">
    <property type="entry name" value="RLP29"/>
</dbReference>
<dbReference type="GO" id="GO:0016020">
    <property type="term" value="C:membrane"/>
    <property type="evidence" value="ECO:0007669"/>
    <property type="project" value="UniProtKB-SubCell"/>
</dbReference>
<dbReference type="InterPro" id="IPR001611">
    <property type="entry name" value="Leu-rich_rpt"/>
</dbReference>
<proteinExistence type="predicted"/>
<dbReference type="PANTHER" id="PTHR48009:SF1">
    <property type="entry name" value="LEUCINE-RICH REPEAT (LRR) FAMILY PROTEIN"/>
    <property type="match status" value="1"/>
</dbReference>
<gene>
    <name evidence="10" type="ORF">F0562_010468</name>
</gene>
<name>A0A5J5A3S9_9ASTE</name>
<evidence type="ECO:0000313" key="10">
    <source>
        <dbReference type="EMBL" id="KAA8524101.1"/>
    </source>
</evidence>
<keyword evidence="5" id="KW-0677">Repeat</keyword>
<dbReference type="PANTHER" id="PTHR48009">
    <property type="entry name" value="LEUCINE-RICH REPEAT (LRR) FAMILY PROTEIN"/>
    <property type="match status" value="1"/>
</dbReference>
<dbReference type="AlphaFoldDB" id="A0A5J5A3S9"/>
<dbReference type="Proteomes" id="UP000325577">
    <property type="component" value="Linkage Group LG4"/>
</dbReference>
<keyword evidence="7" id="KW-0472">Membrane</keyword>
<keyword evidence="3" id="KW-0812">Transmembrane</keyword>
<organism evidence="10 11">
    <name type="scientific">Nyssa sinensis</name>
    <dbReference type="NCBI Taxonomy" id="561372"/>
    <lineage>
        <taxon>Eukaryota</taxon>
        <taxon>Viridiplantae</taxon>
        <taxon>Streptophyta</taxon>
        <taxon>Embryophyta</taxon>
        <taxon>Tracheophyta</taxon>
        <taxon>Spermatophyta</taxon>
        <taxon>Magnoliopsida</taxon>
        <taxon>eudicotyledons</taxon>
        <taxon>Gunneridae</taxon>
        <taxon>Pentapetalae</taxon>
        <taxon>asterids</taxon>
        <taxon>Cornales</taxon>
        <taxon>Nyssaceae</taxon>
        <taxon>Nyssa</taxon>
    </lineage>
</organism>
<dbReference type="Gene3D" id="3.80.10.10">
    <property type="entry name" value="Ribonuclease Inhibitor"/>
    <property type="match status" value="2"/>
</dbReference>
<keyword evidence="4 8" id="KW-0732">Signal</keyword>
<keyword evidence="11" id="KW-1185">Reference proteome</keyword>
<dbReference type="Pfam" id="PF08263">
    <property type="entry name" value="LRRNT_2"/>
    <property type="match status" value="1"/>
</dbReference>
<sequence length="479" mass="51429">MAQDNNFLLPLFLLLLLGHPTTTQGEYQQPHQEISAVDLAALHEIKSSLADIPGTDFFSSWDFTSPDPCSSFSGVACSPTPPPRITSLTLGTGLSDSPGLAGSLSPSLSNLTELTQLVLFPGIVTGPIPPQLGNLKKLRVISLTNNLLAGPIPTSLSTLPEIHTLDLSHNQLTGSVPPGLSGLPMLKVLILASNRLSGELPRNVPTQLLHLDLKNNRLSGWLPKLPLSLRYFSASGNQMWGPLNGLESLTELVYLDLSMNHFSGTIPTSLFRPSLSSMLLQRNNLSGGIPQPHLVVGSTSSYGQGSIVDLSHNFLSGELSNALAGVEALYLNNNRLMGKVPWEYVESVYRGSTKTLYLQHNYISDFPLEAGMALPDSVSLCLSYNCMVPPVGVGLSACPPSAGDNPNTCSNQLMVRSNDHLRSLRMKLSDLTNIELLLRVVETTKPPAVPRGVQLKNIFKALGLVCTSYVTCIPRGALT</sequence>
<evidence type="ECO:0000256" key="2">
    <source>
        <dbReference type="ARBA" id="ARBA00022614"/>
    </source>
</evidence>
<feature type="chain" id="PRO_5023840403" description="Leucine-rich repeat-containing N-terminal plant-type domain-containing protein" evidence="8">
    <location>
        <begin position="26"/>
        <end position="479"/>
    </location>
</feature>
<evidence type="ECO:0000256" key="4">
    <source>
        <dbReference type="ARBA" id="ARBA00022729"/>
    </source>
</evidence>
<reference evidence="10 11" key="1">
    <citation type="submission" date="2019-09" db="EMBL/GenBank/DDBJ databases">
        <title>A chromosome-level genome assembly of the Chinese tupelo Nyssa sinensis.</title>
        <authorList>
            <person name="Yang X."/>
            <person name="Kang M."/>
            <person name="Yang Y."/>
            <person name="Xiong H."/>
            <person name="Wang M."/>
            <person name="Zhang Z."/>
            <person name="Wang Z."/>
            <person name="Wu H."/>
            <person name="Ma T."/>
            <person name="Liu J."/>
            <person name="Xi Z."/>
        </authorList>
    </citation>
    <scope>NUCLEOTIDE SEQUENCE [LARGE SCALE GENOMIC DNA]</scope>
    <source>
        <strain evidence="10">J267</strain>
        <tissue evidence="10">Leaf</tissue>
    </source>
</reference>
<evidence type="ECO:0000256" key="1">
    <source>
        <dbReference type="ARBA" id="ARBA00004370"/>
    </source>
</evidence>
<dbReference type="InterPro" id="IPR032675">
    <property type="entry name" value="LRR_dom_sf"/>
</dbReference>
<dbReference type="GO" id="GO:0006952">
    <property type="term" value="P:defense response"/>
    <property type="evidence" value="ECO:0007669"/>
    <property type="project" value="UniProtKB-ARBA"/>
</dbReference>
<evidence type="ECO:0000259" key="9">
    <source>
        <dbReference type="Pfam" id="PF08263"/>
    </source>
</evidence>
<dbReference type="EMBL" id="CM018047">
    <property type="protein sequence ID" value="KAA8524101.1"/>
    <property type="molecule type" value="Genomic_DNA"/>
</dbReference>
<dbReference type="InterPro" id="IPR003591">
    <property type="entry name" value="Leu-rich_rpt_typical-subtyp"/>
</dbReference>
<dbReference type="GO" id="GO:0051707">
    <property type="term" value="P:response to other organism"/>
    <property type="evidence" value="ECO:0007669"/>
    <property type="project" value="UniProtKB-ARBA"/>
</dbReference>
<evidence type="ECO:0000256" key="3">
    <source>
        <dbReference type="ARBA" id="ARBA00022692"/>
    </source>
</evidence>
<evidence type="ECO:0000256" key="5">
    <source>
        <dbReference type="ARBA" id="ARBA00022737"/>
    </source>
</evidence>
<evidence type="ECO:0000256" key="6">
    <source>
        <dbReference type="ARBA" id="ARBA00022989"/>
    </source>
</evidence>
<dbReference type="FunFam" id="3.80.10.10:FF:000400">
    <property type="entry name" value="Nuclear pore complex protein NUP107"/>
    <property type="match status" value="1"/>
</dbReference>
<evidence type="ECO:0000313" key="11">
    <source>
        <dbReference type="Proteomes" id="UP000325577"/>
    </source>
</evidence>
<protein>
    <recommendedName>
        <fullName evidence="9">Leucine-rich repeat-containing N-terminal plant-type domain-containing protein</fullName>
    </recommendedName>
</protein>
<keyword evidence="2" id="KW-0433">Leucine-rich repeat</keyword>
<feature type="domain" description="Leucine-rich repeat-containing N-terminal plant-type" evidence="9">
    <location>
        <begin position="38"/>
        <end position="78"/>
    </location>
</feature>
<evidence type="ECO:0000256" key="8">
    <source>
        <dbReference type="SAM" id="SignalP"/>
    </source>
</evidence>
<dbReference type="SUPFAM" id="SSF52058">
    <property type="entry name" value="L domain-like"/>
    <property type="match status" value="1"/>
</dbReference>
<feature type="signal peptide" evidence="8">
    <location>
        <begin position="1"/>
        <end position="25"/>
    </location>
</feature>
<dbReference type="Pfam" id="PF00560">
    <property type="entry name" value="LRR_1"/>
    <property type="match status" value="1"/>
</dbReference>
<dbReference type="Pfam" id="PF13855">
    <property type="entry name" value="LRR_8"/>
    <property type="match status" value="1"/>
</dbReference>
<evidence type="ECO:0000256" key="7">
    <source>
        <dbReference type="ARBA" id="ARBA00023136"/>
    </source>
</evidence>
<accession>A0A5J5A3S9</accession>
<comment type="subcellular location">
    <subcellularLocation>
        <location evidence="1">Membrane</location>
    </subcellularLocation>
</comment>